<protein>
    <recommendedName>
        <fullName evidence="4">DUF3108 domain-containing protein</fullName>
    </recommendedName>
</protein>
<dbReference type="Pfam" id="PF11306">
    <property type="entry name" value="DUF3108"/>
    <property type="match status" value="1"/>
</dbReference>
<sequence length="248" mass="28975">MRKSLLITVVLFVLATGVKAQIDTINAKNNKLQLQNLKLGTSEYLVYMTDSLFTKRTIGDIWQRTTSIKIFQNKQAVEFKWNWIKNDTTLATIINICDGKTLAPIYHYANYKGRGIIAYDYRDGFMIPSDTIKNNMAVKKGKVELTIPIISWEQDLETYALLPIKKVGQKFDISFFDPNEAKPTYHRYEVVGKEELTLNSEVKVKCWLLKINYTSDSYATFWLTEKNKEVIKMQEYFKGRYRIKVKQY</sequence>
<evidence type="ECO:0000256" key="1">
    <source>
        <dbReference type="SAM" id="SignalP"/>
    </source>
</evidence>
<evidence type="ECO:0000313" key="2">
    <source>
        <dbReference type="EMBL" id="TCC86474.1"/>
    </source>
</evidence>
<organism evidence="2 3">
    <name type="scientific">Pedobacter frigiditerrae</name>
    <dbReference type="NCBI Taxonomy" id="2530452"/>
    <lineage>
        <taxon>Bacteria</taxon>
        <taxon>Pseudomonadati</taxon>
        <taxon>Bacteroidota</taxon>
        <taxon>Sphingobacteriia</taxon>
        <taxon>Sphingobacteriales</taxon>
        <taxon>Sphingobacteriaceae</taxon>
        <taxon>Pedobacter</taxon>
    </lineage>
</organism>
<dbReference type="AlphaFoldDB" id="A0A4R0MKA4"/>
<feature type="signal peptide" evidence="1">
    <location>
        <begin position="1"/>
        <end position="20"/>
    </location>
</feature>
<feature type="chain" id="PRO_5020848857" description="DUF3108 domain-containing protein" evidence="1">
    <location>
        <begin position="21"/>
        <end position="248"/>
    </location>
</feature>
<accession>A0A4R0MKA4</accession>
<evidence type="ECO:0008006" key="4">
    <source>
        <dbReference type="Google" id="ProtNLM"/>
    </source>
</evidence>
<name>A0A4R0MKA4_9SPHI</name>
<dbReference type="OrthoDB" id="6057441at2"/>
<keyword evidence="1" id="KW-0732">Signal</keyword>
<comment type="caution">
    <text evidence="2">The sequence shown here is derived from an EMBL/GenBank/DDBJ whole genome shotgun (WGS) entry which is preliminary data.</text>
</comment>
<dbReference type="InterPro" id="IPR021457">
    <property type="entry name" value="DUF3108"/>
</dbReference>
<dbReference type="RefSeq" id="WP_131555820.1">
    <property type="nucleotide sequence ID" value="NZ_SJSK01000010.1"/>
</dbReference>
<reference evidence="2 3" key="1">
    <citation type="submission" date="2019-02" db="EMBL/GenBank/DDBJ databases">
        <title>Pedobacter sp. RP-1-13 sp. nov., isolated from Arctic soil.</title>
        <authorList>
            <person name="Dahal R.H."/>
        </authorList>
    </citation>
    <scope>NUCLEOTIDE SEQUENCE [LARGE SCALE GENOMIC DNA]</scope>
    <source>
        <strain evidence="2 3">RP-1-13</strain>
    </source>
</reference>
<proteinExistence type="predicted"/>
<keyword evidence="3" id="KW-1185">Reference proteome</keyword>
<evidence type="ECO:0000313" key="3">
    <source>
        <dbReference type="Proteomes" id="UP000292884"/>
    </source>
</evidence>
<dbReference type="EMBL" id="SJSK01000010">
    <property type="protein sequence ID" value="TCC86474.1"/>
    <property type="molecule type" value="Genomic_DNA"/>
</dbReference>
<gene>
    <name evidence="2" type="ORF">EZ428_23700</name>
</gene>
<dbReference type="Proteomes" id="UP000292884">
    <property type="component" value="Unassembled WGS sequence"/>
</dbReference>